<accession>A0A8H3G413</accession>
<sequence length="541" mass="59929">MDPVTVISLVDASVDLALKCAGAVRKMNDSASKYKNAKLTISSITQGLDTMQFAWDRIGAWTQSYTPDENADDDRFVTRMARFLETGTLVMDAHEEEILPFSDESSGFAQRTKFVWNENTFMDHQSRIRDQAASMSLPLQAIQLQVPFLYHMTKRALGARRTLHHRAPTGNAHHWEEPSMKLDDMGHLISNSSDGSGTSFEDADEDETLDPRSAPWSSVQTRQRTISASAESSKVFIDASEKGDYPKAQTLFENGVRRSRRSGHSSSRGYSRGGNVWTHRHGASSITARGFYRRTDYLSAENQYRVQPVHLASKSGSVDAIRVLVEGGAATDANEETEATRSRQTLGDLASSLPIISYFCELPRPRTRLPRGMTAEMSGLLSLTYALIRQLIELLPSSMNHTDGPGKQRFERLDGSLDSYDEAVTVLGKLLDLSPPMLFCVIDAFEALDDRSTARHVTAFVDTLRGHKIYKSPLSTGSDRVLKILFTTAGRSRSLLTDLRDDELVFAERAGSALNPGRLSAGRRSLSPTPLESFLKHDASL</sequence>
<feature type="repeat" description="ANK" evidence="1">
    <location>
        <begin position="304"/>
        <end position="336"/>
    </location>
</feature>
<dbReference type="Proteomes" id="UP000664203">
    <property type="component" value="Unassembled WGS sequence"/>
</dbReference>
<proteinExistence type="predicted"/>
<dbReference type="AlphaFoldDB" id="A0A8H3G413"/>
<organism evidence="3 4">
    <name type="scientific">Alectoria fallacina</name>
    <dbReference type="NCBI Taxonomy" id="1903189"/>
    <lineage>
        <taxon>Eukaryota</taxon>
        <taxon>Fungi</taxon>
        <taxon>Dikarya</taxon>
        <taxon>Ascomycota</taxon>
        <taxon>Pezizomycotina</taxon>
        <taxon>Lecanoromycetes</taxon>
        <taxon>OSLEUM clade</taxon>
        <taxon>Lecanoromycetidae</taxon>
        <taxon>Lecanorales</taxon>
        <taxon>Lecanorineae</taxon>
        <taxon>Parmeliaceae</taxon>
        <taxon>Alectoria</taxon>
    </lineage>
</organism>
<dbReference type="OrthoDB" id="4840035at2759"/>
<dbReference type="InterPro" id="IPR036770">
    <property type="entry name" value="Ankyrin_rpt-contain_sf"/>
</dbReference>
<feature type="compositionally biased region" description="Polar residues" evidence="2">
    <location>
        <begin position="215"/>
        <end position="231"/>
    </location>
</feature>
<feature type="compositionally biased region" description="Low complexity" evidence="2">
    <location>
        <begin position="264"/>
        <end position="274"/>
    </location>
</feature>
<dbReference type="Gene3D" id="1.25.40.20">
    <property type="entry name" value="Ankyrin repeat-containing domain"/>
    <property type="match status" value="1"/>
</dbReference>
<evidence type="ECO:0000313" key="3">
    <source>
        <dbReference type="EMBL" id="CAF9935791.1"/>
    </source>
</evidence>
<evidence type="ECO:0008006" key="5">
    <source>
        <dbReference type="Google" id="ProtNLM"/>
    </source>
</evidence>
<name>A0A8H3G413_9LECA</name>
<keyword evidence="4" id="KW-1185">Reference proteome</keyword>
<evidence type="ECO:0000313" key="4">
    <source>
        <dbReference type="Proteomes" id="UP000664203"/>
    </source>
</evidence>
<reference evidence="3" key="1">
    <citation type="submission" date="2021-03" db="EMBL/GenBank/DDBJ databases">
        <authorList>
            <person name="Tagirdzhanova G."/>
        </authorList>
    </citation>
    <scope>NUCLEOTIDE SEQUENCE</scope>
</reference>
<feature type="region of interest" description="Disordered" evidence="2">
    <location>
        <begin position="184"/>
        <end position="231"/>
    </location>
</feature>
<dbReference type="EMBL" id="CAJPDR010000418">
    <property type="protein sequence ID" value="CAF9935791.1"/>
    <property type="molecule type" value="Genomic_DNA"/>
</dbReference>
<comment type="caution">
    <text evidence="3">The sequence shown here is derived from an EMBL/GenBank/DDBJ whole genome shotgun (WGS) entry which is preliminary data.</text>
</comment>
<feature type="compositionally biased region" description="Polar residues" evidence="2">
    <location>
        <begin position="189"/>
        <end position="199"/>
    </location>
</feature>
<dbReference type="InterPro" id="IPR002110">
    <property type="entry name" value="Ankyrin_rpt"/>
</dbReference>
<evidence type="ECO:0000256" key="1">
    <source>
        <dbReference type="PROSITE-ProRule" id="PRU00023"/>
    </source>
</evidence>
<keyword evidence="1" id="KW-0040">ANK repeat</keyword>
<evidence type="ECO:0000256" key="2">
    <source>
        <dbReference type="SAM" id="MobiDB-lite"/>
    </source>
</evidence>
<dbReference type="PROSITE" id="PS50088">
    <property type="entry name" value="ANK_REPEAT"/>
    <property type="match status" value="1"/>
</dbReference>
<feature type="region of interest" description="Disordered" evidence="2">
    <location>
        <begin position="255"/>
        <end position="274"/>
    </location>
</feature>
<protein>
    <recommendedName>
        <fullName evidence="5">Ankyrin repeat protein</fullName>
    </recommendedName>
</protein>
<gene>
    <name evidence="3" type="ORF">ALECFALPRED_006555</name>
</gene>